<proteinExistence type="predicted"/>
<accession>A0A668VK47</accession>
<dbReference type="InterPro" id="IPR048371">
    <property type="entry name" value="ZNHIT3_C"/>
</dbReference>
<evidence type="ECO:0000259" key="1">
    <source>
        <dbReference type="Pfam" id="PF21373"/>
    </source>
</evidence>
<reference evidence="2" key="1">
    <citation type="submission" date="2025-08" db="UniProtKB">
        <authorList>
            <consortium name="Ensembl"/>
        </authorList>
    </citation>
    <scope>IDENTIFICATION</scope>
</reference>
<dbReference type="Ensembl" id="ENSOABT00000052642.2">
    <property type="protein sequence ID" value="ENSOABP00000051337.2"/>
    <property type="gene ID" value="ENSOABG00000022840.2"/>
</dbReference>
<evidence type="ECO:0000313" key="3">
    <source>
        <dbReference type="Proteomes" id="UP000472276"/>
    </source>
</evidence>
<evidence type="ECO:0000313" key="2">
    <source>
        <dbReference type="Ensembl" id="ENSOABP00000051337.2"/>
    </source>
</evidence>
<keyword evidence="3" id="KW-1185">Reference proteome</keyword>
<name>A0A668VK47_OREAU</name>
<organism evidence="2 3">
    <name type="scientific">Oreochromis aureus</name>
    <name type="common">Israeli tilapia</name>
    <name type="synonym">Chromis aureus</name>
    <dbReference type="NCBI Taxonomy" id="47969"/>
    <lineage>
        <taxon>Eukaryota</taxon>
        <taxon>Metazoa</taxon>
        <taxon>Chordata</taxon>
        <taxon>Craniata</taxon>
        <taxon>Vertebrata</taxon>
        <taxon>Euteleostomi</taxon>
        <taxon>Actinopterygii</taxon>
        <taxon>Neopterygii</taxon>
        <taxon>Teleostei</taxon>
        <taxon>Neoteleostei</taxon>
        <taxon>Acanthomorphata</taxon>
        <taxon>Ovalentaria</taxon>
        <taxon>Cichlomorphae</taxon>
        <taxon>Cichliformes</taxon>
        <taxon>Cichlidae</taxon>
        <taxon>African cichlids</taxon>
        <taxon>Pseudocrenilabrinae</taxon>
        <taxon>Oreochromini</taxon>
        <taxon>Oreochromis</taxon>
    </lineage>
</organism>
<dbReference type="Proteomes" id="UP000472276">
    <property type="component" value="Unassembled WGS sequence"/>
</dbReference>
<gene>
    <name evidence="2" type="primary">ZNHIT3</name>
</gene>
<reference evidence="2" key="2">
    <citation type="submission" date="2025-09" db="UniProtKB">
        <authorList>
            <consortium name="Ensembl"/>
        </authorList>
    </citation>
    <scope>IDENTIFICATION</scope>
</reference>
<feature type="domain" description="Zinc finger HIT" evidence="1">
    <location>
        <begin position="69"/>
        <end position="126"/>
    </location>
</feature>
<protein>
    <recommendedName>
        <fullName evidence="1">Zinc finger HIT domain-containing protein</fullName>
    </recommendedName>
</protein>
<dbReference type="Pfam" id="PF21373">
    <property type="entry name" value="ZNHIT3_C"/>
    <property type="match status" value="1"/>
</dbReference>
<dbReference type="OMA" id="CNEAQSK"/>
<sequence length="138" mass="15571">LERKANKQLVYRKNESCSLGCYKKHKDTCLPVDKPAPSNPETKAAVGTEPWSVDDLLHEDDITDKVPLQRLQMLGQSKELKDLLCNPHLRQLLCSIDGAERKEDAMKSAMQEPLFVEFSDQCLKIVENDAKSSEDADL</sequence>
<dbReference type="AlphaFoldDB" id="A0A668VK47"/>